<dbReference type="PROSITE" id="PS00062">
    <property type="entry name" value="ALDOKETO_REDUCTASE_2"/>
    <property type="match status" value="1"/>
</dbReference>
<name>A0A2R5LNT6_9ACAR</name>
<dbReference type="PANTHER" id="PTHR11732">
    <property type="entry name" value="ALDO/KETO REDUCTASE"/>
    <property type="match status" value="1"/>
</dbReference>
<proteinExistence type="inferred from homology"/>
<comment type="similarity">
    <text evidence="1">Belongs to the aldo/keto reductase family.</text>
</comment>
<accession>A0A2R5LNT6</accession>
<dbReference type="PROSITE" id="PS00063">
    <property type="entry name" value="ALDOKETO_REDUCTASE_3"/>
    <property type="match status" value="1"/>
</dbReference>
<keyword evidence="2" id="KW-0521">NADP</keyword>
<feature type="active site" description="Proton donor" evidence="4">
    <location>
        <position position="52"/>
    </location>
</feature>
<evidence type="ECO:0000256" key="3">
    <source>
        <dbReference type="ARBA" id="ARBA00023002"/>
    </source>
</evidence>
<dbReference type="Pfam" id="PF00248">
    <property type="entry name" value="Aldo_ket_red"/>
    <property type="match status" value="1"/>
</dbReference>
<dbReference type="InterPro" id="IPR018170">
    <property type="entry name" value="Aldo/ket_reductase_CS"/>
</dbReference>
<evidence type="ECO:0000313" key="8">
    <source>
        <dbReference type="EMBL" id="MBY11182.1"/>
    </source>
</evidence>
<reference evidence="8" key="1">
    <citation type="submission" date="2018-03" db="EMBL/GenBank/DDBJ databases">
        <title>The relapsing fever spirochete Borrelia turicatae persists in the highly oxidative environment of its soft-bodied tick vector.</title>
        <authorList>
            <person name="Bourret T.J."/>
            <person name="Boyle W.K."/>
            <person name="Valenzuela J.G."/>
            <person name="Oliveira F."/>
            <person name="Lopez J.E."/>
        </authorList>
    </citation>
    <scope>NUCLEOTIDE SEQUENCE</scope>
    <source>
        <strain evidence="8">Kansas strain/isolate</strain>
        <tissue evidence="8">Salivary glands</tissue>
    </source>
</reference>
<dbReference type="PROSITE" id="PS00798">
    <property type="entry name" value="ALDOKETO_REDUCTASE_1"/>
    <property type="match status" value="1"/>
</dbReference>
<dbReference type="InterPro" id="IPR036812">
    <property type="entry name" value="NAD(P)_OxRdtase_dom_sf"/>
</dbReference>
<dbReference type="FunFam" id="3.20.20.100:FF:000006">
    <property type="entry name" value="Aldo-keto reductase family 1 member A1"/>
    <property type="match status" value="1"/>
</dbReference>
<dbReference type="InterPro" id="IPR023210">
    <property type="entry name" value="NADP_OxRdtase_dom"/>
</dbReference>
<feature type="domain" description="NADP-dependent oxidoreductase" evidence="7">
    <location>
        <begin position="19"/>
        <end position="294"/>
    </location>
</feature>
<feature type="binding site" evidence="5">
    <location>
        <position position="114"/>
    </location>
    <ligand>
        <name>substrate</name>
    </ligand>
</feature>
<dbReference type="Gene3D" id="3.20.20.100">
    <property type="entry name" value="NADP-dependent oxidoreductase domain"/>
    <property type="match status" value="1"/>
</dbReference>
<dbReference type="GO" id="GO:0016491">
    <property type="term" value="F:oxidoreductase activity"/>
    <property type="evidence" value="ECO:0007669"/>
    <property type="project" value="UniProtKB-KW"/>
</dbReference>
<feature type="site" description="Lowers pKa of active site Tyr" evidence="6">
    <location>
        <position position="81"/>
    </location>
</feature>
<keyword evidence="3" id="KW-0560">Oxidoreductase</keyword>
<protein>
    <submittedName>
        <fullName evidence="8">Putative aldo/keto reductase family</fullName>
    </submittedName>
</protein>
<evidence type="ECO:0000256" key="2">
    <source>
        <dbReference type="ARBA" id="ARBA00022857"/>
    </source>
</evidence>
<dbReference type="AlphaFoldDB" id="A0A2R5LNT6"/>
<dbReference type="PRINTS" id="PR00069">
    <property type="entry name" value="ALDKETRDTASE"/>
</dbReference>
<sequence>MARLAPTILLPSGSKLPALGLGTWKSEPGKVYEAVKTAIEAGYRHIDCAFGYNNEGEVGRAIEEMINRKVVERKDLWITSKCWNTYHSKTKAIECCQISLKNLRVDYLDLYLIHWPMGYKEGGDVFPKNEKGEFEYSDVDYLETWEALEELHSKGLVRNIGLSNFNSEQITRVLGVAKIKPNVLQVECHPYLNQSQLLEFCKKNDIVMIAYSPLGSPDRPWAKPDDPLLMEEPTIKAIAEAHGKSPAQVLLRYQVDRGLAVIAKSVTKERIISNFEIFDFTLTPGEIKSIDGLNCNRRLLHLSWIANHKYYPFHAPF</sequence>
<organism evidence="8">
    <name type="scientific">Ornithodoros turicata</name>
    <dbReference type="NCBI Taxonomy" id="34597"/>
    <lineage>
        <taxon>Eukaryota</taxon>
        <taxon>Metazoa</taxon>
        <taxon>Ecdysozoa</taxon>
        <taxon>Arthropoda</taxon>
        <taxon>Chelicerata</taxon>
        <taxon>Arachnida</taxon>
        <taxon>Acari</taxon>
        <taxon>Parasitiformes</taxon>
        <taxon>Ixodida</taxon>
        <taxon>Ixodoidea</taxon>
        <taxon>Argasidae</taxon>
        <taxon>Ornithodorinae</taxon>
        <taxon>Ornithodoros</taxon>
    </lineage>
</organism>
<evidence type="ECO:0000256" key="1">
    <source>
        <dbReference type="ARBA" id="ARBA00007905"/>
    </source>
</evidence>
<dbReference type="PIRSF" id="PIRSF000097">
    <property type="entry name" value="AKR"/>
    <property type="match status" value="1"/>
</dbReference>
<evidence type="ECO:0000259" key="7">
    <source>
        <dbReference type="Pfam" id="PF00248"/>
    </source>
</evidence>
<evidence type="ECO:0000256" key="5">
    <source>
        <dbReference type="PIRSR" id="PIRSR000097-2"/>
    </source>
</evidence>
<dbReference type="SUPFAM" id="SSF51430">
    <property type="entry name" value="NAD(P)-linked oxidoreductase"/>
    <property type="match status" value="1"/>
</dbReference>
<evidence type="ECO:0000256" key="6">
    <source>
        <dbReference type="PIRSR" id="PIRSR000097-3"/>
    </source>
</evidence>
<dbReference type="InterPro" id="IPR020471">
    <property type="entry name" value="AKR"/>
</dbReference>
<evidence type="ECO:0000256" key="4">
    <source>
        <dbReference type="PIRSR" id="PIRSR000097-1"/>
    </source>
</evidence>
<dbReference type="EMBL" id="GGLE01007056">
    <property type="protein sequence ID" value="MBY11182.1"/>
    <property type="molecule type" value="Transcribed_RNA"/>
</dbReference>